<dbReference type="EMBL" id="JARBDR010000337">
    <property type="protein sequence ID" value="KAJ8314973.1"/>
    <property type="molecule type" value="Genomic_DNA"/>
</dbReference>
<gene>
    <name evidence="3" type="ORF">KUTeg_007123</name>
</gene>
<organism evidence="3 4">
    <name type="scientific">Tegillarca granosa</name>
    <name type="common">Malaysian cockle</name>
    <name type="synonym">Anadara granosa</name>
    <dbReference type="NCBI Taxonomy" id="220873"/>
    <lineage>
        <taxon>Eukaryota</taxon>
        <taxon>Metazoa</taxon>
        <taxon>Spiralia</taxon>
        <taxon>Lophotrochozoa</taxon>
        <taxon>Mollusca</taxon>
        <taxon>Bivalvia</taxon>
        <taxon>Autobranchia</taxon>
        <taxon>Pteriomorphia</taxon>
        <taxon>Arcoida</taxon>
        <taxon>Arcoidea</taxon>
        <taxon>Arcidae</taxon>
        <taxon>Tegillarca</taxon>
    </lineage>
</organism>
<evidence type="ECO:0000313" key="4">
    <source>
        <dbReference type="Proteomes" id="UP001217089"/>
    </source>
</evidence>
<evidence type="ECO:0000313" key="3">
    <source>
        <dbReference type="EMBL" id="KAJ8314973.1"/>
    </source>
</evidence>
<proteinExistence type="predicted"/>
<reference evidence="3 4" key="1">
    <citation type="submission" date="2022-12" db="EMBL/GenBank/DDBJ databases">
        <title>Chromosome-level genome of Tegillarca granosa.</title>
        <authorList>
            <person name="Kim J."/>
        </authorList>
    </citation>
    <scope>NUCLEOTIDE SEQUENCE [LARGE SCALE GENOMIC DNA]</scope>
    <source>
        <strain evidence="3">Teg-2019</strain>
        <tissue evidence="3">Adductor muscle</tissue>
    </source>
</reference>
<keyword evidence="2" id="KW-0732">Signal</keyword>
<protein>
    <submittedName>
        <fullName evidence="3">Uncharacterized protein</fullName>
    </submittedName>
</protein>
<dbReference type="Proteomes" id="UP001217089">
    <property type="component" value="Unassembled WGS sequence"/>
</dbReference>
<feature type="compositionally biased region" description="Basic and acidic residues" evidence="1">
    <location>
        <begin position="89"/>
        <end position="98"/>
    </location>
</feature>
<comment type="caution">
    <text evidence="3">The sequence shown here is derived from an EMBL/GenBank/DDBJ whole genome shotgun (WGS) entry which is preliminary data.</text>
</comment>
<evidence type="ECO:0000256" key="2">
    <source>
        <dbReference type="SAM" id="SignalP"/>
    </source>
</evidence>
<name>A0ABQ9FCB3_TEGGR</name>
<accession>A0ABQ9FCB3</accession>
<keyword evidence="4" id="KW-1185">Reference proteome</keyword>
<feature type="chain" id="PRO_5047323714" evidence="2">
    <location>
        <begin position="24"/>
        <end position="1142"/>
    </location>
</feature>
<evidence type="ECO:0000256" key="1">
    <source>
        <dbReference type="SAM" id="MobiDB-lite"/>
    </source>
</evidence>
<feature type="region of interest" description="Disordered" evidence="1">
    <location>
        <begin position="71"/>
        <end position="98"/>
    </location>
</feature>
<sequence length="1142" mass="126662">MILSYKNNFKILFIFYLLGCNTACRTPEDRYYSPNTKFTYREGCFTYNCFCHCNGTYVCPDSVYECGNERDRERNTGNRVSGGSGRGPQRGDCRPCRPDNGKVIPSNTYFTYRNGCSEYTDCYCGCDGYWQCSSQRATDLCPKGSGLGRIIGESGRDDGGCRRCNAHGKVVSPNSDFTYRNGCMEWSNCRCECDGSWQCSDRGRWICENVCRECDINGTIYRANSDFRYTKDCFEYYPCHCHCNGSWHCPAENGQWVCTDQCRTCDVRGMIKQGDTTFSFREDCWEWDDCRCHCNGSWKCPTNNARWVCTSRCLECNVNGTRYKGNEPFQIKKGCYQFNCDCGCDGGWNCPANRTVDVCNMNATTGCYFCDVHGTRYQGNSFFSHKDGCINYTNCVCNCDGSWDCPGRSAIDTCRQNTTTGCYYCDVRGRKFQGQSRFQLDEDCWRFECECDCDGTWRCSEDRAVYTCGRTDGCRECYAGGNRYPSRRDFVLPWGCINYNCHCNCDGSWNCPASNAEIRCSSGSFQQFQISSIRSTPNSWCRQCSLDGNVYPGNSQFEYESDCVRHSFRCYCNGGYRKTFSVVGSCTKQIISGSRSISGLSTGVISSTRRTSCSCIINGKTYPENSEAVLKVGCASYNCQCTCSGFPSCRLVSNNLCKTVISAIGTTGVVMGGSGSSVTRVIGGGSSSTSTGGRTVVVTGGSSGSSSVTGTGGGTVVVTGGRRVITEERIETSGSGGRVVSGGTVVVTGNSGGGTTILTGNQGCGYCIVEGRRYRSGTSFQFRRDCMVFSCQCAACRATCTTTTTDCLPRPVPEYCRECNVNGQIYAPKSYFEYQQNCEIYRCRCGCDGRQSCTSEYIPNCRIDTCRPCNVNGKRRPPNSDFDLQDGCQRYRCKCKCNGHHECSAPTDTCGGDSRRECRNCVLYGVTYPTNTPFMYERGCWRMRCNCDCDGYHNCDRSNAEYTCDVSPPERPKSTDCVRCLSDGVYYESNKKFTRRRGCLIQRCQCFCDGRVQCVRTDLYTCARGTVIKPGSTGTSTTNVVVTGTRTSTSQVSRSGGASSSSTKTRVQQDGNCTACVADNIERRPGSTFYLDRGCKRYTCHCPCGGRFSCETGTPENICDETGNRRCKNCVVSDKTYTAKQK</sequence>
<feature type="signal peptide" evidence="2">
    <location>
        <begin position="1"/>
        <end position="23"/>
    </location>
</feature>